<dbReference type="EMBL" id="CM047944">
    <property type="protein sequence ID" value="KAI9899750.1"/>
    <property type="molecule type" value="Genomic_DNA"/>
</dbReference>
<organism evidence="1 2">
    <name type="scientific">Trichothecium roseum</name>
    <dbReference type="NCBI Taxonomy" id="47278"/>
    <lineage>
        <taxon>Eukaryota</taxon>
        <taxon>Fungi</taxon>
        <taxon>Dikarya</taxon>
        <taxon>Ascomycota</taxon>
        <taxon>Pezizomycotina</taxon>
        <taxon>Sordariomycetes</taxon>
        <taxon>Hypocreomycetidae</taxon>
        <taxon>Hypocreales</taxon>
        <taxon>Hypocreales incertae sedis</taxon>
        <taxon>Trichothecium</taxon>
    </lineage>
</organism>
<name>A0ACC0V2Q5_9HYPO</name>
<accession>A0ACC0V2Q5</accession>
<proteinExistence type="predicted"/>
<protein>
    <submittedName>
        <fullName evidence="1">Uncharacterized protein</fullName>
    </submittedName>
</protein>
<keyword evidence="2" id="KW-1185">Reference proteome</keyword>
<evidence type="ECO:0000313" key="2">
    <source>
        <dbReference type="Proteomes" id="UP001163324"/>
    </source>
</evidence>
<sequence length="197" mass="21077">MAFDDTAPPKEGENCPFCEISAAHAPFSPRSPPPTLPSTLTAPESFVVLSTPTLVAFLDIMPLSPGHLLVCPRAHRPKLTSSTARESARLGAALRVLSEALARATGVRDWNVVQNNGAAAAQVVPHLHFHVIPRPEIRASGRFSESFTMFGRGVRGELDEEEAAGLAARLREEVRAVMVGDEGDGVDDDFAVDMAKL</sequence>
<evidence type="ECO:0000313" key="1">
    <source>
        <dbReference type="EMBL" id="KAI9899750.1"/>
    </source>
</evidence>
<comment type="caution">
    <text evidence="1">The sequence shown here is derived from an EMBL/GenBank/DDBJ whole genome shotgun (WGS) entry which is preliminary data.</text>
</comment>
<dbReference type="Proteomes" id="UP001163324">
    <property type="component" value="Chromosome 5"/>
</dbReference>
<gene>
    <name evidence="1" type="ORF">N3K66_006211</name>
</gene>
<reference evidence="1" key="1">
    <citation type="submission" date="2022-10" db="EMBL/GenBank/DDBJ databases">
        <title>Complete Genome of Trichothecium roseum strain YXFP-22015, a Plant Pathogen Isolated from Citrus.</title>
        <authorList>
            <person name="Wang Y."/>
            <person name="Zhu L."/>
        </authorList>
    </citation>
    <scope>NUCLEOTIDE SEQUENCE</scope>
    <source>
        <strain evidence="1">YXFP-22015</strain>
    </source>
</reference>